<dbReference type="GO" id="GO:0007059">
    <property type="term" value="P:chromosome segregation"/>
    <property type="evidence" value="ECO:0007669"/>
    <property type="project" value="TreeGrafter"/>
</dbReference>
<evidence type="ECO:0000256" key="3">
    <source>
        <dbReference type="SAM" id="MobiDB-lite"/>
    </source>
</evidence>
<dbReference type="Gene3D" id="3.90.1530.30">
    <property type="match status" value="1"/>
</dbReference>
<sequence length="321" mass="35542">MTRGRPSMAARTPAPATVLGNLDLQRARVIPCAQIQVMDRHNPRGRYSKDQAFTDEGLQALAASIRERGVLQPVLLRLAADGRYELVAGERRFRAAQLAGLSGVPAIVEQVADADLLEYALIENLQREAMNPVDQTFGMLELLSQRTGHPLRDLPPYLNRLRNGTEADEHRVEETLQQVGGWTLLTFATRNVKFLSLNDAELEAVAAGRLTSTAAFELLPLGEHEERAALLDTTIREGWTAKEVRHQVKQLLQATDAPSEAKMLVDRVKTALTERRVGDLSAETRHQLAQLVEQMETLLSTQQEARAPRRGRRGKGEAPAS</sequence>
<dbReference type="SUPFAM" id="SSF109709">
    <property type="entry name" value="KorB DNA-binding domain-like"/>
    <property type="match status" value="1"/>
</dbReference>
<feature type="domain" description="ParB-like N-terminal" evidence="4">
    <location>
        <begin position="33"/>
        <end position="125"/>
    </location>
</feature>
<dbReference type="InterPro" id="IPR004437">
    <property type="entry name" value="ParB/RepB/Spo0J"/>
</dbReference>
<evidence type="ECO:0000256" key="2">
    <source>
        <dbReference type="ARBA" id="ARBA00023125"/>
    </source>
</evidence>
<accession>A0A7C9HSF3</accession>
<dbReference type="GO" id="GO:0003677">
    <property type="term" value="F:DNA binding"/>
    <property type="evidence" value="ECO:0007669"/>
    <property type="project" value="UniProtKB-KW"/>
</dbReference>
<evidence type="ECO:0000259" key="4">
    <source>
        <dbReference type="SMART" id="SM00470"/>
    </source>
</evidence>
<dbReference type="RefSeq" id="WP_157459562.1">
    <property type="nucleotide sequence ID" value="NZ_WQLB01000015.1"/>
</dbReference>
<dbReference type="PANTHER" id="PTHR33375:SF7">
    <property type="entry name" value="CHROMOSOME 2-PARTITIONING PROTEIN PARB-RELATED"/>
    <property type="match status" value="1"/>
</dbReference>
<comment type="similarity">
    <text evidence="1">Belongs to the ParB family.</text>
</comment>
<evidence type="ECO:0000313" key="5">
    <source>
        <dbReference type="EMBL" id="MVN87507.1"/>
    </source>
</evidence>
<dbReference type="AlphaFoldDB" id="A0A7C9HSF3"/>
<evidence type="ECO:0000313" key="6">
    <source>
        <dbReference type="Proteomes" id="UP000483286"/>
    </source>
</evidence>
<dbReference type="SMART" id="SM00470">
    <property type="entry name" value="ParB"/>
    <property type="match status" value="1"/>
</dbReference>
<name>A0A7C9HSF3_9DEIO</name>
<dbReference type="Pfam" id="PF02195">
    <property type="entry name" value="ParB_N"/>
    <property type="match status" value="1"/>
</dbReference>
<dbReference type="GO" id="GO:0005694">
    <property type="term" value="C:chromosome"/>
    <property type="evidence" value="ECO:0007669"/>
    <property type="project" value="TreeGrafter"/>
</dbReference>
<dbReference type="Proteomes" id="UP000483286">
    <property type="component" value="Unassembled WGS sequence"/>
</dbReference>
<evidence type="ECO:0000256" key="1">
    <source>
        <dbReference type="ARBA" id="ARBA00006295"/>
    </source>
</evidence>
<comment type="caution">
    <text evidence="5">The sequence shown here is derived from an EMBL/GenBank/DDBJ whole genome shotgun (WGS) entry which is preliminary data.</text>
</comment>
<dbReference type="InterPro" id="IPR036086">
    <property type="entry name" value="ParB/Sulfiredoxin_sf"/>
</dbReference>
<dbReference type="InterPro" id="IPR003115">
    <property type="entry name" value="ParB_N"/>
</dbReference>
<organism evidence="5 6">
    <name type="scientific">Deinococcus arboris</name>
    <dbReference type="NCBI Taxonomy" id="2682977"/>
    <lineage>
        <taxon>Bacteria</taxon>
        <taxon>Thermotogati</taxon>
        <taxon>Deinococcota</taxon>
        <taxon>Deinococci</taxon>
        <taxon>Deinococcales</taxon>
        <taxon>Deinococcaceae</taxon>
        <taxon>Deinococcus</taxon>
    </lineage>
</organism>
<dbReference type="CDD" id="cd16393">
    <property type="entry name" value="SPO0J_N"/>
    <property type="match status" value="1"/>
</dbReference>
<proteinExistence type="inferred from homology"/>
<dbReference type="Gene3D" id="1.10.10.2830">
    <property type="match status" value="1"/>
</dbReference>
<dbReference type="PANTHER" id="PTHR33375">
    <property type="entry name" value="CHROMOSOME-PARTITIONING PROTEIN PARB-RELATED"/>
    <property type="match status" value="1"/>
</dbReference>
<dbReference type="FunFam" id="3.90.1530.30:FF:000001">
    <property type="entry name" value="Chromosome partitioning protein ParB"/>
    <property type="match status" value="1"/>
</dbReference>
<keyword evidence="2" id="KW-0238">DNA-binding</keyword>
<feature type="region of interest" description="Disordered" evidence="3">
    <location>
        <begin position="299"/>
        <end position="321"/>
    </location>
</feature>
<dbReference type="EMBL" id="WQLB01000015">
    <property type="protein sequence ID" value="MVN87507.1"/>
    <property type="molecule type" value="Genomic_DNA"/>
</dbReference>
<protein>
    <submittedName>
        <fullName evidence="5">ParB/RepB/Spo0J family partition protein</fullName>
    </submittedName>
</protein>
<keyword evidence="6" id="KW-1185">Reference proteome</keyword>
<gene>
    <name evidence="5" type="ORF">GO986_12100</name>
</gene>
<dbReference type="InterPro" id="IPR050336">
    <property type="entry name" value="Chromosome_partition/occlusion"/>
</dbReference>
<reference evidence="5 6" key="1">
    <citation type="submission" date="2019-12" db="EMBL/GenBank/DDBJ databases">
        <title>Deinococcus sp. HMF7620 Genome sequencing and assembly.</title>
        <authorList>
            <person name="Kang H."/>
            <person name="Kim H."/>
            <person name="Joh K."/>
        </authorList>
    </citation>
    <scope>NUCLEOTIDE SEQUENCE [LARGE SCALE GENOMIC DNA]</scope>
    <source>
        <strain evidence="5 6">HMF7620</strain>
    </source>
</reference>
<dbReference type="SUPFAM" id="SSF110849">
    <property type="entry name" value="ParB/Sulfiredoxin"/>
    <property type="match status" value="1"/>
</dbReference>
<dbReference type="NCBIfam" id="TIGR00180">
    <property type="entry name" value="parB_part"/>
    <property type="match status" value="1"/>
</dbReference>